<gene>
    <name evidence="1" type="ORF">E3O10_13640</name>
</gene>
<dbReference type="Pfam" id="PF06013">
    <property type="entry name" value="WXG100"/>
    <property type="match status" value="1"/>
</dbReference>
<evidence type="ECO:0000313" key="2">
    <source>
        <dbReference type="Proteomes" id="UP000297654"/>
    </source>
</evidence>
<dbReference type="EMBL" id="SOFF01000033">
    <property type="protein sequence ID" value="TFB86659.1"/>
    <property type="molecule type" value="Genomic_DNA"/>
</dbReference>
<dbReference type="Proteomes" id="UP000297654">
    <property type="component" value="Unassembled WGS sequence"/>
</dbReference>
<proteinExistence type="predicted"/>
<accession>A0A1H8HI94</accession>
<dbReference type="RefSeq" id="WP_092110451.1">
    <property type="nucleotide sequence ID" value="NZ_FOCN01000009.1"/>
</dbReference>
<dbReference type="STRING" id="1424661.SAMN05216281_109123"/>
<protein>
    <submittedName>
        <fullName evidence="1">WXG100 family type VII secretion target</fullName>
    </submittedName>
</protein>
<dbReference type="SUPFAM" id="SSF140453">
    <property type="entry name" value="EsxAB dimer-like"/>
    <property type="match status" value="1"/>
</dbReference>
<dbReference type="OrthoDB" id="3268062at2"/>
<dbReference type="InterPro" id="IPR036689">
    <property type="entry name" value="ESAT-6-like_sf"/>
</dbReference>
<dbReference type="AlphaFoldDB" id="A0A1H8HI94"/>
<evidence type="ECO:0000313" key="1">
    <source>
        <dbReference type="EMBL" id="TFB86659.1"/>
    </source>
</evidence>
<reference evidence="1 2" key="1">
    <citation type="submission" date="2019-03" db="EMBL/GenBank/DDBJ databases">
        <title>Genomics of glacier-inhabiting Cryobacterium strains.</title>
        <authorList>
            <person name="Liu Q."/>
            <person name="Xin Y.-H."/>
        </authorList>
    </citation>
    <scope>NUCLEOTIDE SEQUENCE [LARGE SCALE GENOMIC DNA]</scope>
    <source>
        <strain evidence="1 2">Hh15</strain>
    </source>
</reference>
<organism evidence="1 2">
    <name type="scientific">Cryobacterium luteum</name>
    <dbReference type="NCBI Taxonomy" id="1424661"/>
    <lineage>
        <taxon>Bacteria</taxon>
        <taxon>Bacillati</taxon>
        <taxon>Actinomycetota</taxon>
        <taxon>Actinomycetes</taxon>
        <taxon>Micrococcales</taxon>
        <taxon>Microbacteriaceae</taxon>
        <taxon>Cryobacterium</taxon>
    </lineage>
</organism>
<comment type="caution">
    <text evidence="1">The sequence shown here is derived from an EMBL/GenBank/DDBJ whole genome shotgun (WGS) entry which is preliminary data.</text>
</comment>
<name>A0A1H8HI94_9MICO</name>
<dbReference type="Gene3D" id="1.10.287.1060">
    <property type="entry name" value="ESAT-6-like"/>
    <property type="match status" value="1"/>
</dbReference>
<keyword evidence="2" id="KW-1185">Reference proteome</keyword>
<dbReference type="InterPro" id="IPR010310">
    <property type="entry name" value="T7SS_ESAT-6-like"/>
</dbReference>
<sequence length="98" mass="10515">MANINVSYQELNSSADRLSVGRDDLDSKLDELQRIIAVLVSSGFVTDKSSGAFNASYAEFTNGARSAIRGLEGLSSYLRNAAITLDDVDAQLAARLSR</sequence>